<dbReference type="EMBL" id="CP001801">
    <property type="protein sequence ID" value="ACX95121.1"/>
    <property type="molecule type" value="Genomic_DNA"/>
</dbReference>
<evidence type="ECO:0000256" key="1">
    <source>
        <dbReference type="SAM" id="MobiDB-lite"/>
    </source>
</evidence>
<name>D0KXA7_HALNC</name>
<evidence type="ECO:0008006" key="5">
    <source>
        <dbReference type="Google" id="ProtNLM"/>
    </source>
</evidence>
<sequence length="272" mass="28984">MRTAHLPRTAHFASTILLMSAFFSLSLAPMAAEAETIYKYTNSKGEVVFTDQPTKGAQKLNIIPPPVIPLTPINLPPTTTPATESVKPATNTEASKSPAPLIPSLQMQPPGSSSTADTNPSKPAAANPPEYNQITPAPAKTTTNAPQIIRQSLPETQPSSPAIPPQERNGHYQSLIITEPKAGPVTARDGGTIFVQTKLSPVLDQSVGDRMRIVIDGNIRVDDSTGQRFMISDLTPGTHAIIAIVMRKGKNIFQSNPVVIDLKQGTDGNAQK</sequence>
<organism evidence="3 4">
    <name type="scientific">Halothiobacillus neapolitanus (strain ATCC 23641 / DSM 15147 / CIP 104769 / NCIMB 8539 / c2)</name>
    <name type="common">Thiobacillus neapolitanus</name>
    <dbReference type="NCBI Taxonomy" id="555778"/>
    <lineage>
        <taxon>Bacteria</taxon>
        <taxon>Pseudomonadati</taxon>
        <taxon>Pseudomonadota</taxon>
        <taxon>Gammaproteobacteria</taxon>
        <taxon>Chromatiales</taxon>
        <taxon>Halothiobacillaceae</taxon>
        <taxon>Halothiobacillus</taxon>
    </lineage>
</organism>
<dbReference type="OrthoDB" id="7062774at2"/>
<accession>D0KXA7</accession>
<feature type="signal peptide" evidence="2">
    <location>
        <begin position="1"/>
        <end position="34"/>
    </location>
</feature>
<dbReference type="RefSeq" id="WP_012823157.1">
    <property type="nucleotide sequence ID" value="NC_013422.1"/>
</dbReference>
<dbReference type="KEGG" id="hna:Hneap_0258"/>
<gene>
    <name evidence="3" type="ordered locus">Hneap_0258</name>
</gene>
<evidence type="ECO:0000313" key="3">
    <source>
        <dbReference type="EMBL" id="ACX95121.1"/>
    </source>
</evidence>
<keyword evidence="4" id="KW-1185">Reference proteome</keyword>
<reference evidence="3 4" key="1">
    <citation type="submission" date="2009-10" db="EMBL/GenBank/DDBJ databases">
        <title>Complete sequence of Halothiobacillus neapolitanus c2.</title>
        <authorList>
            <consortium name="US DOE Joint Genome Institute"/>
            <person name="Lucas S."/>
            <person name="Copeland A."/>
            <person name="Lapidus A."/>
            <person name="Glavina del Rio T."/>
            <person name="Tice H."/>
            <person name="Bruce D."/>
            <person name="Goodwin L."/>
            <person name="Pitluck S."/>
            <person name="Davenport K."/>
            <person name="Brettin T."/>
            <person name="Detter J.C."/>
            <person name="Han C."/>
            <person name="Tapia R."/>
            <person name="Larimer F."/>
            <person name="Land M."/>
            <person name="Hauser L."/>
            <person name="Kyrpides N."/>
            <person name="Mikhailova N."/>
            <person name="Kerfeld C."/>
            <person name="Cannon G."/>
            <person name="Heinhort S."/>
        </authorList>
    </citation>
    <scope>NUCLEOTIDE SEQUENCE [LARGE SCALE GENOMIC DNA]</scope>
    <source>
        <strain evidence="4">ATCC 23641 / c2</strain>
    </source>
</reference>
<feature type="chain" id="PRO_5003009576" description="DUF4124 domain-containing protein" evidence="2">
    <location>
        <begin position="35"/>
        <end position="272"/>
    </location>
</feature>
<protein>
    <recommendedName>
        <fullName evidence="5">DUF4124 domain-containing protein</fullName>
    </recommendedName>
</protein>
<evidence type="ECO:0000313" key="4">
    <source>
        <dbReference type="Proteomes" id="UP000009102"/>
    </source>
</evidence>
<keyword evidence="2" id="KW-0732">Signal</keyword>
<dbReference type="AlphaFoldDB" id="D0KXA7"/>
<feature type="compositionally biased region" description="Polar residues" evidence="1">
    <location>
        <begin position="105"/>
        <end position="121"/>
    </location>
</feature>
<proteinExistence type="predicted"/>
<dbReference type="Proteomes" id="UP000009102">
    <property type="component" value="Chromosome"/>
</dbReference>
<feature type="region of interest" description="Disordered" evidence="1">
    <location>
        <begin position="72"/>
        <end position="140"/>
    </location>
</feature>
<dbReference type="HOGENOM" id="CLU_1022195_0_0_6"/>
<evidence type="ECO:0000256" key="2">
    <source>
        <dbReference type="SAM" id="SignalP"/>
    </source>
</evidence>
<dbReference type="STRING" id="555778.Hneap_0258"/>